<name>A0A9N9FAP6_9GLOM</name>
<comment type="caution">
    <text evidence="2">The sequence shown here is derived from an EMBL/GenBank/DDBJ whole genome shotgun (WGS) entry which is preliminary data.</text>
</comment>
<protein>
    <submittedName>
        <fullName evidence="2">4962_t:CDS:1</fullName>
    </submittedName>
</protein>
<evidence type="ECO:0000256" key="1">
    <source>
        <dbReference type="SAM" id="MobiDB-lite"/>
    </source>
</evidence>
<reference evidence="2" key="1">
    <citation type="submission" date="2021-06" db="EMBL/GenBank/DDBJ databases">
        <authorList>
            <person name="Kallberg Y."/>
            <person name="Tangrot J."/>
            <person name="Rosling A."/>
        </authorList>
    </citation>
    <scope>NUCLEOTIDE SEQUENCE</scope>
    <source>
        <strain evidence="2">FL130A</strain>
    </source>
</reference>
<feature type="region of interest" description="Disordered" evidence="1">
    <location>
        <begin position="21"/>
        <end position="41"/>
    </location>
</feature>
<organism evidence="2 3">
    <name type="scientific">Ambispora leptoticha</name>
    <dbReference type="NCBI Taxonomy" id="144679"/>
    <lineage>
        <taxon>Eukaryota</taxon>
        <taxon>Fungi</taxon>
        <taxon>Fungi incertae sedis</taxon>
        <taxon>Mucoromycota</taxon>
        <taxon>Glomeromycotina</taxon>
        <taxon>Glomeromycetes</taxon>
        <taxon>Archaeosporales</taxon>
        <taxon>Ambisporaceae</taxon>
        <taxon>Ambispora</taxon>
    </lineage>
</organism>
<evidence type="ECO:0000313" key="3">
    <source>
        <dbReference type="Proteomes" id="UP000789508"/>
    </source>
</evidence>
<dbReference type="Proteomes" id="UP000789508">
    <property type="component" value="Unassembled WGS sequence"/>
</dbReference>
<dbReference type="OrthoDB" id="10353270at2759"/>
<accession>A0A9N9FAP6</accession>
<sequence>MNNLFSNMPIFMRRRNSLTEDSKDHPLLQQDTLTSDPNKKGLLQRIPSFSYSPTIKRHNSIRSMKKTLHRKSSKSIFNSTTTFTISSDGESSRNSAISTPDTSNSCRSEGYISFPNYEYFDGNLFLDDEQTYLLKKNFGGVDMERYDEMFVGDAKIEY</sequence>
<dbReference type="EMBL" id="CAJVPS010001029">
    <property type="protein sequence ID" value="CAG8520966.1"/>
    <property type="molecule type" value="Genomic_DNA"/>
</dbReference>
<proteinExistence type="predicted"/>
<gene>
    <name evidence="2" type="ORF">ALEPTO_LOCUS4464</name>
</gene>
<feature type="compositionally biased region" description="Polar residues" evidence="1">
    <location>
        <begin position="88"/>
        <end position="105"/>
    </location>
</feature>
<keyword evidence="3" id="KW-1185">Reference proteome</keyword>
<dbReference type="AlphaFoldDB" id="A0A9N9FAP6"/>
<evidence type="ECO:0000313" key="2">
    <source>
        <dbReference type="EMBL" id="CAG8520966.1"/>
    </source>
</evidence>
<feature type="region of interest" description="Disordered" evidence="1">
    <location>
        <begin position="85"/>
        <end position="105"/>
    </location>
</feature>